<dbReference type="PROSITE" id="PS51257">
    <property type="entry name" value="PROKAR_LIPOPROTEIN"/>
    <property type="match status" value="1"/>
</dbReference>
<dbReference type="SUPFAM" id="SSF51556">
    <property type="entry name" value="Metallo-dependent hydrolases"/>
    <property type="match status" value="1"/>
</dbReference>
<feature type="domain" description="Amidohydrolase-related" evidence="1">
    <location>
        <begin position="159"/>
        <end position="256"/>
    </location>
</feature>
<dbReference type="STRING" id="351605.Gura_0537"/>
<dbReference type="EMBL" id="CP000698">
    <property type="protein sequence ID" value="ABQ24751.1"/>
    <property type="molecule type" value="Genomic_DNA"/>
</dbReference>
<dbReference type="AlphaFoldDB" id="A5GCE7"/>
<sequence>MPVMRASWAMMLFLATLLGGCGTLIDWGAGNFAGKPAEMDAALTPAAHELIAKAFEGIDSARLTDFHVHVFGDGPDQNGPWVSPTTRSWLHPFRMLQYRAYLSASGISDSERVSEQYVERLVDLVRNIKGHGRCFICAMDRHYRPDGTFDPASTPFHVPNDYIFSLAEHYPELFVPVISVHPYRPDAVRELERWARKGCRYVKWLSTSQGIDPSSPLTEPFYRKMREYGMVLLAHTGEELAVFSGEHQELGNPLLLRKPLDMGVTVVALHSASYGKHVDLESPEKETVPSFDLFLRLMEEPKYRGLLYGEIAGVTFFNHSDDALKTLLERDDLHPRLVNGSDYPLPAINFLVMTGSLFRSGFITAEERRALDEIYRYNPLLFDFVLKRTIRHPETGRRFPPSVFMIPAKFPVQP</sequence>
<dbReference type="Pfam" id="PF04909">
    <property type="entry name" value="Amidohydro_2"/>
    <property type="match status" value="1"/>
</dbReference>
<proteinExistence type="predicted"/>
<name>A5GCE7_GEOUR</name>
<evidence type="ECO:0000313" key="2">
    <source>
        <dbReference type="EMBL" id="ABQ24751.1"/>
    </source>
</evidence>
<reference evidence="2 3" key="1">
    <citation type="submission" date="2007-05" db="EMBL/GenBank/DDBJ databases">
        <title>Complete sequence of Geobacter uraniireducens Rf4.</title>
        <authorList>
            <consortium name="US DOE Joint Genome Institute"/>
            <person name="Copeland A."/>
            <person name="Lucas S."/>
            <person name="Lapidus A."/>
            <person name="Barry K."/>
            <person name="Detter J.C."/>
            <person name="Glavina del Rio T."/>
            <person name="Hammon N."/>
            <person name="Israni S."/>
            <person name="Dalin E."/>
            <person name="Tice H."/>
            <person name="Pitluck S."/>
            <person name="Chertkov O."/>
            <person name="Brettin T."/>
            <person name="Bruce D."/>
            <person name="Han C."/>
            <person name="Schmutz J."/>
            <person name="Larimer F."/>
            <person name="Land M."/>
            <person name="Hauser L."/>
            <person name="Kyrpides N."/>
            <person name="Mikhailova N."/>
            <person name="Shelobolina E."/>
            <person name="Aklujkar M."/>
            <person name="Lovley D."/>
            <person name="Richardson P."/>
        </authorList>
    </citation>
    <scope>NUCLEOTIDE SEQUENCE [LARGE SCALE GENOMIC DNA]</scope>
    <source>
        <strain evidence="2 3">Rf4</strain>
    </source>
</reference>
<dbReference type="KEGG" id="gur:Gura_0537"/>
<protein>
    <submittedName>
        <fullName evidence="2">Amidohydrolase 2</fullName>
    </submittedName>
</protein>
<gene>
    <name evidence="2" type="ordered locus">Gura_0537</name>
</gene>
<dbReference type="InterPro" id="IPR006680">
    <property type="entry name" value="Amidohydro-rel"/>
</dbReference>
<accession>A5GCE7</accession>
<evidence type="ECO:0000259" key="1">
    <source>
        <dbReference type="Pfam" id="PF04909"/>
    </source>
</evidence>
<dbReference type="Proteomes" id="UP000006695">
    <property type="component" value="Chromosome"/>
</dbReference>
<dbReference type="InterPro" id="IPR032466">
    <property type="entry name" value="Metal_Hydrolase"/>
</dbReference>
<keyword evidence="2" id="KW-0378">Hydrolase</keyword>
<keyword evidence="3" id="KW-1185">Reference proteome</keyword>
<dbReference type="Gene3D" id="3.20.20.140">
    <property type="entry name" value="Metal-dependent hydrolases"/>
    <property type="match status" value="1"/>
</dbReference>
<organism evidence="2 3">
    <name type="scientific">Geotalea uraniireducens (strain Rf4)</name>
    <name type="common">Geobacter uraniireducens</name>
    <dbReference type="NCBI Taxonomy" id="351605"/>
    <lineage>
        <taxon>Bacteria</taxon>
        <taxon>Pseudomonadati</taxon>
        <taxon>Thermodesulfobacteriota</taxon>
        <taxon>Desulfuromonadia</taxon>
        <taxon>Geobacterales</taxon>
        <taxon>Geobacteraceae</taxon>
        <taxon>Geotalea</taxon>
    </lineage>
</organism>
<evidence type="ECO:0000313" key="3">
    <source>
        <dbReference type="Proteomes" id="UP000006695"/>
    </source>
</evidence>
<dbReference type="GO" id="GO:0016787">
    <property type="term" value="F:hydrolase activity"/>
    <property type="evidence" value="ECO:0007669"/>
    <property type="project" value="UniProtKB-KW"/>
</dbReference>
<dbReference type="HOGENOM" id="CLU_659950_0_0_7"/>